<accession>N6W6I6</accession>
<dbReference type="EMBL" id="AQHZ01000017">
    <property type="protein sequence ID" value="ENO18140.1"/>
    <property type="molecule type" value="Genomic_DNA"/>
</dbReference>
<protein>
    <submittedName>
        <fullName evidence="2">Uncharacterized protein</fullName>
    </submittedName>
</protein>
<dbReference type="HOGENOM" id="CLU_2911983_0_0_11"/>
<evidence type="ECO:0000256" key="1">
    <source>
        <dbReference type="SAM" id="MobiDB-lite"/>
    </source>
</evidence>
<feature type="region of interest" description="Disordered" evidence="1">
    <location>
        <begin position="1"/>
        <end position="22"/>
    </location>
</feature>
<proteinExistence type="predicted"/>
<reference evidence="2 3" key="1">
    <citation type="submission" date="2013-03" db="EMBL/GenBank/DDBJ databases">
        <title>Reference genome for the Human Microbiome Project.</title>
        <authorList>
            <person name="Aqrawi P."/>
            <person name="Ayvaz T."/>
            <person name="Bess C."/>
            <person name="Blankenburg K."/>
            <person name="Coyle M."/>
            <person name="Deng J."/>
            <person name="Forbes L."/>
            <person name="Fowler G."/>
            <person name="Francisco L."/>
            <person name="Fu Q."/>
            <person name="Gibbs R."/>
            <person name="Gross S."/>
            <person name="Gubbala S."/>
            <person name="Hale W."/>
            <person name="Hemphill L."/>
            <person name="Highlander S."/>
            <person name="Hirani K."/>
            <person name="Jackson L."/>
            <person name="Jakkamsetti A."/>
            <person name="Javaid M."/>
            <person name="Jayaseelan J.C."/>
            <person name="Jiang H."/>
            <person name="Joshi V."/>
            <person name="Korchina V."/>
            <person name="Kovar C."/>
            <person name="Lara F."/>
            <person name="Lee S."/>
            <person name="Liu Y."/>
            <person name="Mata R."/>
            <person name="Mathew T."/>
            <person name="Munidasa M."/>
            <person name="Muzny D."/>
            <person name="Nazareth L."/>
            <person name="Ngo R."/>
            <person name="Nguyen L."/>
            <person name="Nguyen N."/>
            <person name="Okwuonu G."/>
            <person name="Ongeri F."/>
            <person name="Palculict T."/>
            <person name="Patil S."/>
            <person name="Petrosino J."/>
            <person name="Pham C."/>
            <person name="Pham P."/>
            <person name="Pu L.-L."/>
            <person name="Qin X."/>
            <person name="Qu J."/>
            <person name="Reid J."/>
            <person name="Ross M."/>
            <person name="Ruth R."/>
            <person name="Saada N."/>
            <person name="San Lucas F."/>
            <person name="Santibanez J."/>
            <person name="Shang Y."/>
            <person name="Simmons D."/>
            <person name="Song X.-Z."/>
            <person name="Tang L.-Y."/>
            <person name="Thornton R."/>
            <person name="Warren J."/>
            <person name="Weissenberger G."/>
            <person name="Wilczek-Boney K."/>
            <person name="Worley K."/>
            <person name="Youmans B."/>
            <person name="Zhang J."/>
            <person name="Zhang L."/>
            <person name="Zhao Z."/>
            <person name="Zhou C."/>
            <person name="Zhu D."/>
            <person name="Zhu Y."/>
        </authorList>
    </citation>
    <scope>NUCLEOTIDE SEQUENCE [LARGE SCALE GENOMIC DNA]</scope>
    <source>
        <strain evidence="2 3">F0333</strain>
    </source>
</reference>
<gene>
    <name evidence="2" type="ORF">HMPREF9004_1084</name>
</gene>
<evidence type="ECO:0000313" key="2">
    <source>
        <dbReference type="EMBL" id="ENO18140.1"/>
    </source>
</evidence>
<comment type="caution">
    <text evidence="2">The sequence shown here is derived from an EMBL/GenBank/DDBJ whole genome shotgun (WGS) entry which is preliminary data.</text>
</comment>
<name>N6W6I6_9ACTO</name>
<dbReference type="STRING" id="888050.HMPREF9004_1084"/>
<dbReference type="AlphaFoldDB" id="N6W6I6"/>
<evidence type="ECO:0000313" key="3">
    <source>
        <dbReference type="Proteomes" id="UP000013015"/>
    </source>
</evidence>
<sequence>MWPPLFTQRPGPSRTANPTPRPSFTLLCLSTPHLFPALAMLHAILLNPVKRMTGPLCSKHD</sequence>
<keyword evidence="3" id="KW-1185">Reference proteome</keyword>
<dbReference type="Proteomes" id="UP000013015">
    <property type="component" value="Unassembled WGS sequence"/>
</dbReference>
<organism evidence="2 3">
    <name type="scientific">Schaalia cardiffensis F0333</name>
    <dbReference type="NCBI Taxonomy" id="888050"/>
    <lineage>
        <taxon>Bacteria</taxon>
        <taxon>Bacillati</taxon>
        <taxon>Actinomycetota</taxon>
        <taxon>Actinomycetes</taxon>
        <taxon>Actinomycetales</taxon>
        <taxon>Actinomycetaceae</taxon>
        <taxon>Schaalia</taxon>
    </lineage>
</organism>